<evidence type="ECO:0000256" key="2">
    <source>
        <dbReference type="ARBA" id="ARBA00022617"/>
    </source>
</evidence>
<keyword evidence="3" id="KW-0479">Metal-binding</keyword>
<dbReference type="RefSeq" id="WP_369455277.1">
    <property type="nucleotide sequence ID" value="NZ_JBGCUO010000001.1"/>
</dbReference>
<accession>A0ABV4AGQ7</accession>
<dbReference type="Proteomes" id="UP001562065">
    <property type="component" value="Unassembled WGS sequence"/>
</dbReference>
<proteinExistence type="predicted"/>
<keyword evidence="5" id="KW-0408">Iron</keyword>
<keyword evidence="10" id="KW-1185">Reference proteome</keyword>
<dbReference type="InterPro" id="IPR005117">
    <property type="entry name" value="NiRdtase/SiRdtase_haem-b_fer"/>
</dbReference>
<dbReference type="EMBL" id="JBGCUO010000001">
    <property type="protein sequence ID" value="MEY1662033.1"/>
    <property type="molecule type" value="Genomic_DNA"/>
</dbReference>
<keyword evidence="2" id="KW-0349">Heme</keyword>
<dbReference type="InterPro" id="IPR006066">
    <property type="entry name" value="NO2/SO3_Rdtase_FeS/sirohaem_BS"/>
</dbReference>
<dbReference type="PANTHER" id="PTHR32439:SF9">
    <property type="entry name" value="BLR3264 PROTEIN"/>
    <property type="match status" value="1"/>
</dbReference>
<feature type="domain" description="Nitrite/sulphite reductase 4Fe-4S" evidence="7">
    <location>
        <begin position="411"/>
        <end position="547"/>
    </location>
</feature>
<keyword evidence="6" id="KW-0411">Iron-sulfur</keyword>
<dbReference type="InterPro" id="IPR045854">
    <property type="entry name" value="NO2/SO3_Rdtase_4Fe4S_sf"/>
</dbReference>
<dbReference type="SUPFAM" id="SSF56014">
    <property type="entry name" value="Nitrite and sulphite reductase 4Fe-4S domain-like"/>
    <property type="match status" value="2"/>
</dbReference>
<comment type="caution">
    <text evidence="9">The sequence shown here is derived from an EMBL/GenBank/DDBJ whole genome shotgun (WGS) entry which is preliminary data.</text>
</comment>
<feature type="domain" description="Nitrite/sulphite reductase 4Fe-4S" evidence="7">
    <location>
        <begin position="119"/>
        <end position="273"/>
    </location>
</feature>
<dbReference type="InterPro" id="IPR006067">
    <property type="entry name" value="NO2/SO3_Rdtase_4Fe4S_dom"/>
</dbReference>
<protein>
    <submittedName>
        <fullName evidence="9">Nitrite/sulfite reductase</fullName>
        <ecNumber evidence="9">1.8.7.1</ecNumber>
    </submittedName>
</protein>
<evidence type="ECO:0000256" key="6">
    <source>
        <dbReference type="ARBA" id="ARBA00023014"/>
    </source>
</evidence>
<evidence type="ECO:0000256" key="5">
    <source>
        <dbReference type="ARBA" id="ARBA00023004"/>
    </source>
</evidence>
<dbReference type="InterPro" id="IPR036136">
    <property type="entry name" value="Nit/Sulf_reduc_fer-like_dom_sf"/>
</dbReference>
<dbReference type="PRINTS" id="PR00397">
    <property type="entry name" value="SIROHAEM"/>
</dbReference>
<evidence type="ECO:0000313" key="9">
    <source>
        <dbReference type="EMBL" id="MEY1662033.1"/>
    </source>
</evidence>
<dbReference type="Pfam" id="PF01077">
    <property type="entry name" value="NIR_SIR"/>
    <property type="match status" value="2"/>
</dbReference>
<feature type="domain" description="Nitrite/Sulfite reductase ferredoxin-like" evidence="8">
    <location>
        <begin position="53"/>
        <end position="109"/>
    </location>
</feature>
<dbReference type="Gene3D" id="3.30.413.10">
    <property type="entry name" value="Sulfite Reductase Hemoprotein, domain 1"/>
    <property type="match status" value="2"/>
</dbReference>
<evidence type="ECO:0000256" key="1">
    <source>
        <dbReference type="ARBA" id="ARBA00022485"/>
    </source>
</evidence>
<keyword evidence="4 9" id="KW-0560">Oxidoreductase</keyword>
<evidence type="ECO:0000259" key="7">
    <source>
        <dbReference type="Pfam" id="PF01077"/>
    </source>
</evidence>
<gene>
    <name evidence="9" type="ORF">AB5I84_07710</name>
</gene>
<dbReference type="InterPro" id="IPR051329">
    <property type="entry name" value="NIR_SIR_4Fe-4S"/>
</dbReference>
<dbReference type="Pfam" id="PF03460">
    <property type="entry name" value="NIR_SIR_ferr"/>
    <property type="match status" value="2"/>
</dbReference>
<evidence type="ECO:0000313" key="10">
    <source>
        <dbReference type="Proteomes" id="UP001562065"/>
    </source>
</evidence>
<evidence type="ECO:0000256" key="3">
    <source>
        <dbReference type="ARBA" id="ARBA00022723"/>
    </source>
</evidence>
<evidence type="ECO:0000256" key="4">
    <source>
        <dbReference type="ARBA" id="ARBA00023002"/>
    </source>
</evidence>
<dbReference type="EC" id="1.8.7.1" evidence="9"/>
<dbReference type="GO" id="GO:0050311">
    <property type="term" value="F:sulfite reductase (ferredoxin) activity"/>
    <property type="evidence" value="ECO:0007669"/>
    <property type="project" value="UniProtKB-EC"/>
</dbReference>
<sequence length="553" mass="61634">MYLYQDYDRQLLAERVAQFRDQTERYLAGQLSDEEFLPLRLQNGLYIQRYAPMLRVAVPYGMLGSRQLRALGHIARTWDKGYAHVSTRQNVQFNWPALEDVPDILAFLATVDMHAIQTSGNCIRNVTTDEFAGVAGDELEDPRPWCEIIRQWATFNPEFAYLPRKFKIAVNAVPDQDLALVGVHDIGVQIVHRDGETGFQVLAGGGLGRTPMVGEVIGEFVAWPDLLAYLEAILRVYNKYGNRDNKYKARIKILVKALGVDAFRALTEKEFAHLQGGPMTLTAEEVSRMRGYFSRPPYAADATDQPAALTAALDADAALRRWYRTNVSAHGQPGYAAVTLTLKKTGRAPGDITDTELDAVADLADRYSFGEARTTHQQNMVLADVRQDQLPALWQELEALGFATPNFRLLTDIVACPGGDFCSLANAKSIPVAEALQRRFEDLDYLHDLGPLDLNISGCMNACGHHHIGHIGILGVDKKGREYYQITLGGRGDSHCVIGEKLGPSFEADEVVDVIARLVDLYVEQRHPGEGFIDTYERVGIEPFKERAYGSHH</sequence>
<keyword evidence="1" id="KW-0004">4Fe-4S</keyword>
<evidence type="ECO:0000259" key="8">
    <source>
        <dbReference type="Pfam" id="PF03460"/>
    </source>
</evidence>
<dbReference type="SUPFAM" id="SSF55124">
    <property type="entry name" value="Nitrite/Sulfite reductase N-terminal domain-like"/>
    <property type="match status" value="2"/>
</dbReference>
<organism evidence="9 10">
    <name type="scientific">Isoalcanivorax beigongshangi</name>
    <dbReference type="NCBI Taxonomy" id="3238810"/>
    <lineage>
        <taxon>Bacteria</taxon>
        <taxon>Pseudomonadati</taxon>
        <taxon>Pseudomonadota</taxon>
        <taxon>Gammaproteobacteria</taxon>
        <taxon>Oceanospirillales</taxon>
        <taxon>Alcanivoracaceae</taxon>
        <taxon>Isoalcanivorax</taxon>
    </lineage>
</organism>
<dbReference type="Gene3D" id="3.90.480.10">
    <property type="entry name" value="Sulfite Reductase Hemoprotein,Domain 2"/>
    <property type="match status" value="1"/>
</dbReference>
<dbReference type="PANTHER" id="PTHR32439">
    <property type="entry name" value="FERREDOXIN--NITRITE REDUCTASE, CHLOROPLASTIC"/>
    <property type="match status" value="1"/>
</dbReference>
<reference evidence="9 10" key="1">
    <citation type="submission" date="2024-07" db="EMBL/GenBank/DDBJ databases">
        <authorList>
            <person name="Ren Q."/>
        </authorList>
    </citation>
    <scope>NUCLEOTIDE SEQUENCE [LARGE SCALE GENOMIC DNA]</scope>
    <source>
        <strain evidence="9 10">REN37</strain>
    </source>
</reference>
<feature type="domain" description="Nitrite/Sulfite reductase ferredoxin-like" evidence="8">
    <location>
        <begin position="347"/>
        <end position="399"/>
    </location>
</feature>
<name>A0ABV4AGQ7_9GAMM</name>